<name>A0A6A4M0A9_9ERIC</name>
<dbReference type="OrthoDB" id="5855668at2759"/>
<dbReference type="SUPFAM" id="SSF53300">
    <property type="entry name" value="vWA-like"/>
    <property type="match status" value="1"/>
</dbReference>
<sequence>MLHPFAFMDPSGRLNAYPQDISADNNGSEVEGVECITASALHYVALAGPTLYGQVVNTAAEIASRLISYNSSKLIITDGVVTDLQETKDALVRASDLPFPVLIGGVGGADFKQMESSTGTVATRDIVQFVPNARSAWWTDNGCSGSVGRVTWSILDLHAE</sequence>
<dbReference type="InterPro" id="IPR036465">
    <property type="entry name" value="vWFA_dom_sf"/>
</dbReference>
<dbReference type="Pfam" id="PF07002">
    <property type="entry name" value="Copine"/>
    <property type="match status" value="1"/>
</dbReference>
<evidence type="ECO:0000313" key="3">
    <source>
        <dbReference type="Proteomes" id="UP000428333"/>
    </source>
</evidence>
<feature type="domain" description="Copine C-terminal" evidence="1">
    <location>
        <begin position="23"/>
        <end position="132"/>
    </location>
</feature>
<dbReference type="GO" id="GO:0071277">
    <property type="term" value="P:cellular response to calcium ion"/>
    <property type="evidence" value="ECO:0007669"/>
    <property type="project" value="TreeGrafter"/>
</dbReference>
<dbReference type="GO" id="GO:0005544">
    <property type="term" value="F:calcium-dependent phospholipid binding"/>
    <property type="evidence" value="ECO:0007669"/>
    <property type="project" value="InterPro"/>
</dbReference>
<protein>
    <recommendedName>
        <fullName evidence="1">Copine C-terminal domain-containing protein</fullName>
    </recommendedName>
</protein>
<dbReference type="PANTHER" id="PTHR10857:SF120">
    <property type="entry name" value="PROTEIN BONZAI 3"/>
    <property type="match status" value="1"/>
</dbReference>
<dbReference type="Proteomes" id="UP000428333">
    <property type="component" value="Linkage Group LG04"/>
</dbReference>
<dbReference type="PANTHER" id="PTHR10857">
    <property type="entry name" value="COPINE"/>
    <property type="match status" value="1"/>
</dbReference>
<reference evidence="2 3" key="1">
    <citation type="journal article" date="2019" name="Genome Biol. Evol.">
        <title>The Rhododendron genome and chromosomal organization provide insight into shared whole-genome duplications across the heath family (Ericaceae).</title>
        <authorList>
            <person name="Soza V.L."/>
            <person name="Lindsley D."/>
            <person name="Waalkes A."/>
            <person name="Ramage E."/>
            <person name="Patwardhan R.P."/>
            <person name="Burton J.N."/>
            <person name="Adey A."/>
            <person name="Kumar A."/>
            <person name="Qiu R."/>
            <person name="Shendure J."/>
            <person name="Hall B."/>
        </authorList>
    </citation>
    <scope>NUCLEOTIDE SEQUENCE [LARGE SCALE GENOMIC DNA]</scope>
    <source>
        <strain evidence="2">RSF 1966-606</strain>
    </source>
</reference>
<dbReference type="EMBL" id="QEFC01000937">
    <property type="protein sequence ID" value="KAE9461794.1"/>
    <property type="molecule type" value="Genomic_DNA"/>
</dbReference>
<dbReference type="InterPro" id="IPR010734">
    <property type="entry name" value="Copine_C"/>
</dbReference>
<comment type="caution">
    <text evidence="2">The sequence shown here is derived from an EMBL/GenBank/DDBJ whole genome shotgun (WGS) entry which is preliminary data.</text>
</comment>
<dbReference type="GO" id="GO:0005886">
    <property type="term" value="C:plasma membrane"/>
    <property type="evidence" value="ECO:0007669"/>
    <property type="project" value="TreeGrafter"/>
</dbReference>
<dbReference type="InterPro" id="IPR045052">
    <property type="entry name" value="Copine"/>
</dbReference>
<evidence type="ECO:0000313" key="2">
    <source>
        <dbReference type="EMBL" id="KAE9461794.1"/>
    </source>
</evidence>
<keyword evidence="3" id="KW-1185">Reference proteome</keyword>
<evidence type="ECO:0000259" key="1">
    <source>
        <dbReference type="Pfam" id="PF07002"/>
    </source>
</evidence>
<proteinExistence type="predicted"/>
<organism evidence="2 3">
    <name type="scientific">Rhododendron williamsianum</name>
    <dbReference type="NCBI Taxonomy" id="262921"/>
    <lineage>
        <taxon>Eukaryota</taxon>
        <taxon>Viridiplantae</taxon>
        <taxon>Streptophyta</taxon>
        <taxon>Embryophyta</taxon>
        <taxon>Tracheophyta</taxon>
        <taxon>Spermatophyta</taxon>
        <taxon>Magnoliopsida</taxon>
        <taxon>eudicotyledons</taxon>
        <taxon>Gunneridae</taxon>
        <taxon>Pentapetalae</taxon>
        <taxon>asterids</taxon>
        <taxon>Ericales</taxon>
        <taxon>Ericaceae</taxon>
        <taxon>Ericoideae</taxon>
        <taxon>Rhodoreae</taxon>
        <taxon>Rhododendron</taxon>
    </lineage>
</organism>
<accession>A0A6A4M0A9</accession>
<gene>
    <name evidence="2" type="ORF">C3L33_06310</name>
</gene>
<feature type="non-terminal residue" evidence="2">
    <location>
        <position position="1"/>
    </location>
</feature>
<dbReference type="AlphaFoldDB" id="A0A6A4M0A9"/>